<keyword evidence="1" id="KW-0540">Nuclease</keyword>
<evidence type="ECO:0000259" key="2">
    <source>
        <dbReference type="Pfam" id="PF01261"/>
    </source>
</evidence>
<reference evidence="3 4" key="1">
    <citation type="submission" date="2021-03" db="EMBL/GenBank/DDBJ databases">
        <title>Antimicrobial resistance genes in bacteria isolated from Japanese honey, and their potential for conferring macrolide and lincosamide resistance in the American foulbrood pathogen Paenibacillus larvae.</title>
        <authorList>
            <person name="Okamoto M."/>
            <person name="Kumagai M."/>
            <person name="Kanamori H."/>
            <person name="Takamatsu D."/>
        </authorList>
    </citation>
    <scope>NUCLEOTIDE SEQUENCE [LARGE SCALE GENOMIC DNA]</scope>
    <source>
        <strain evidence="3 4">J41TS12</strain>
    </source>
</reference>
<evidence type="ECO:0000313" key="4">
    <source>
        <dbReference type="Proteomes" id="UP000681162"/>
    </source>
</evidence>
<dbReference type="GO" id="GO:0008270">
    <property type="term" value="F:zinc ion binding"/>
    <property type="evidence" value="ECO:0007669"/>
    <property type="project" value="InterPro"/>
</dbReference>
<dbReference type="EMBL" id="BORR01000007">
    <property type="protein sequence ID" value="GIO37278.1"/>
    <property type="molecule type" value="Genomic_DNA"/>
</dbReference>
<feature type="domain" description="Xylose isomerase-like TIM barrel" evidence="2">
    <location>
        <begin position="43"/>
        <end position="292"/>
    </location>
</feature>
<dbReference type="GO" id="GO:0008081">
    <property type="term" value="F:phosphoric diester hydrolase activity"/>
    <property type="evidence" value="ECO:0007669"/>
    <property type="project" value="TreeGrafter"/>
</dbReference>
<evidence type="ECO:0000256" key="1">
    <source>
        <dbReference type="ARBA" id="ARBA00022722"/>
    </source>
</evidence>
<protein>
    <submittedName>
        <fullName evidence="3">Endonuclease 4</fullName>
    </submittedName>
</protein>
<dbReference type="SUPFAM" id="SSF51658">
    <property type="entry name" value="Xylose isomerase-like"/>
    <property type="match status" value="1"/>
</dbReference>
<keyword evidence="3" id="KW-0255">Endonuclease</keyword>
<evidence type="ECO:0000313" key="3">
    <source>
        <dbReference type="EMBL" id="GIO37278.1"/>
    </source>
</evidence>
<dbReference type="SMART" id="SM00518">
    <property type="entry name" value="AP2Ec"/>
    <property type="match status" value="1"/>
</dbReference>
<dbReference type="NCBIfam" id="TIGR00587">
    <property type="entry name" value="nfo"/>
    <property type="match status" value="1"/>
</dbReference>
<comment type="caution">
    <text evidence="3">The sequence shown here is derived from an EMBL/GenBank/DDBJ whole genome shotgun (WGS) entry which is preliminary data.</text>
</comment>
<dbReference type="Pfam" id="PF01261">
    <property type="entry name" value="AP_endonuc_2"/>
    <property type="match status" value="1"/>
</dbReference>
<accession>A0A919XVM1</accession>
<sequence>MDAKYSTAQAVRMADSIKIGGHLSIRGGYGKAAEEARLHCAGAFQYFPKNPRSLAVKDYDKRDAFRCKEISLKHGIVSVAHTPYPSNLAIGQEEDGRQYAAVVSSLRNDLEIAESCGSVGIVVHFGTYKKRNPLQGYQNIIQCINEVLSGWRGSAKLLIENQAGDHGMMGMTLEEMVQIRDLCQSPDSIGFCLDSCHAFASGMWRGENDDDFIPRAEQLGYLAALEVIHLNDSRYPVLSRKDRHARVGQGFIGKAGFCSLLSHPAIRNKPMIMESESGEDGTYMEDINRVIEWIEAEQPE</sequence>
<dbReference type="Gene3D" id="3.20.20.150">
    <property type="entry name" value="Divalent-metal-dependent TIM barrel enzymes"/>
    <property type="match status" value="1"/>
</dbReference>
<dbReference type="PROSITE" id="PS51432">
    <property type="entry name" value="AP_NUCLEASE_F2_4"/>
    <property type="match status" value="1"/>
</dbReference>
<proteinExistence type="predicted"/>
<dbReference type="Proteomes" id="UP000681162">
    <property type="component" value="Unassembled WGS sequence"/>
</dbReference>
<dbReference type="InterPro" id="IPR001719">
    <property type="entry name" value="AP_endonuc_2"/>
</dbReference>
<keyword evidence="3" id="KW-0378">Hydrolase</keyword>
<keyword evidence="4" id="KW-1185">Reference proteome</keyword>
<organism evidence="3 4">
    <name type="scientific">Paenibacillus antibioticophila</name>
    <dbReference type="NCBI Taxonomy" id="1274374"/>
    <lineage>
        <taxon>Bacteria</taxon>
        <taxon>Bacillati</taxon>
        <taxon>Bacillota</taxon>
        <taxon>Bacilli</taxon>
        <taxon>Bacillales</taxon>
        <taxon>Paenibacillaceae</taxon>
        <taxon>Paenibacillus</taxon>
    </lineage>
</organism>
<dbReference type="InterPro" id="IPR036237">
    <property type="entry name" value="Xyl_isomerase-like_sf"/>
</dbReference>
<dbReference type="GO" id="GO:0006284">
    <property type="term" value="P:base-excision repair"/>
    <property type="evidence" value="ECO:0007669"/>
    <property type="project" value="TreeGrafter"/>
</dbReference>
<dbReference type="InterPro" id="IPR013022">
    <property type="entry name" value="Xyl_isomerase-like_TIM-brl"/>
</dbReference>
<dbReference type="GO" id="GO:0003906">
    <property type="term" value="F:DNA-(apurinic or apyrimidinic site) endonuclease activity"/>
    <property type="evidence" value="ECO:0007669"/>
    <property type="project" value="TreeGrafter"/>
</dbReference>
<dbReference type="PANTHER" id="PTHR21445">
    <property type="entry name" value="ENDONUCLEASE IV ENDODEOXYRIBONUCLEASE IV"/>
    <property type="match status" value="1"/>
</dbReference>
<dbReference type="AlphaFoldDB" id="A0A919XVM1"/>
<dbReference type="GO" id="GO:0003677">
    <property type="term" value="F:DNA binding"/>
    <property type="evidence" value="ECO:0007669"/>
    <property type="project" value="InterPro"/>
</dbReference>
<gene>
    <name evidence="3" type="primary">nfo_1</name>
    <name evidence="3" type="ORF">J41TS12_21390</name>
</gene>
<dbReference type="PANTHER" id="PTHR21445:SF0">
    <property type="entry name" value="APURINIC-APYRIMIDINIC ENDONUCLEASE"/>
    <property type="match status" value="1"/>
</dbReference>
<name>A0A919XVM1_9BACL</name>